<reference evidence="4 5" key="1">
    <citation type="submission" date="2021-06" db="EMBL/GenBank/DDBJ databases">
        <authorList>
            <person name="Pan X."/>
        </authorList>
    </citation>
    <scope>NUCLEOTIDE SEQUENCE [LARGE SCALE GENOMIC DNA]</scope>
    <source>
        <strain evidence="4 5">4503</strain>
    </source>
</reference>
<evidence type="ECO:0000256" key="1">
    <source>
        <dbReference type="ARBA" id="ARBA00006484"/>
    </source>
</evidence>
<dbReference type="EMBL" id="JAHLEM010000265">
    <property type="protein sequence ID" value="MBU3866919.1"/>
    <property type="molecule type" value="Genomic_DNA"/>
</dbReference>
<dbReference type="InterPro" id="IPR002347">
    <property type="entry name" value="SDR_fam"/>
</dbReference>
<name>A0ABS6CJ12_9ACTN</name>
<accession>A0ABS6CJ12</accession>
<organism evidence="4 5">
    <name type="scientific">Streptomyces niphimycinicus</name>
    <dbReference type="NCBI Taxonomy" id="2842201"/>
    <lineage>
        <taxon>Bacteria</taxon>
        <taxon>Bacillati</taxon>
        <taxon>Actinomycetota</taxon>
        <taxon>Actinomycetes</taxon>
        <taxon>Kitasatosporales</taxon>
        <taxon>Streptomycetaceae</taxon>
        <taxon>Streptomyces</taxon>
    </lineage>
</organism>
<feature type="region of interest" description="Disordered" evidence="3">
    <location>
        <begin position="183"/>
        <end position="261"/>
    </location>
</feature>
<dbReference type="PANTHER" id="PTHR43669:SF14">
    <property type="entry name" value="OXIDOREDUCTASE"/>
    <property type="match status" value="1"/>
</dbReference>
<evidence type="ECO:0000313" key="5">
    <source>
        <dbReference type="Proteomes" id="UP000720508"/>
    </source>
</evidence>
<protein>
    <submittedName>
        <fullName evidence="4">SDR family NAD(P)-dependent oxidoreductase</fullName>
    </submittedName>
</protein>
<feature type="compositionally biased region" description="Low complexity" evidence="3">
    <location>
        <begin position="221"/>
        <end position="255"/>
    </location>
</feature>
<sequence length="261" mass="28036">MRGLKDKVAVVAGAAPGSIGGATAVRLAEEGMTVVVADLNETAAQKVAAEIRATGGEATARQFDITNEDSYASLIDFAVRTYGRLDGLYNVAADLSPATMSADVDVTSVPLDLWQRTIDITLTGYMLGIRHALPIMLRQGSGSIVNTMSSSIWVGETTKVAYQAPRAASWGSRDTRRVSGESRGCAATCFPPASPSRPRPWRRPPRNGGARPWPPYVPHVSASRRTWPRWWRSSSRTTLPSSMASRSSSTAARTSTDVRAR</sequence>
<evidence type="ECO:0000256" key="3">
    <source>
        <dbReference type="SAM" id="MobiDB-lite"/>
    </source>
</evidence>
<gene>
    <name evidence="4" type="ORF">KN815_23500</name>
</gene>
<dbReference type="PANTHER" id="PTHR43669">
    <property type="entry name" value="5-KETO-D-GLUCONATE 5-REDUCTASE"/>
    <property type="match status" value="1"/>
</dbReference>
<comment type="similarity">
    <text evidence="1">Belongs to the short-chain dehydrogenases/reductases (SDR) family.</text>
</comment>
<comment type="caution">
    <text evidence="4">The sequence shown here is derived from an EMBL/GenBank/DDBJ whole genome shotgun (WGS) entry which is preliminary data.</text>
</comment>
<dbReference type="Proteomes" id="UP000720508">
    <property type="component" value="Unassembled WGS sequence"/>
</dbReference>
<keyword evidence="2" id="KW-0560">Oxidoreductase</keyword>
<proteinExistence type="inferred from homology"/>
<evidence type="ECO:0000313" key="4">
    <source>
        <dbReference type="EMBL" id="MBU3866919.1"/>
    </source>
</evidence>
<keyword evidence="5" id="KW-1185">Reference proteome</keyword>
<dbReference type="Pfam" id="PF00106">
    <property type="entry name" value="adh_short"/>
    <property type="match status" value="1"/>
</dbReference>
<evidence type="ECO:0000256" key="2">
    <source>
        <dbReference type="ARBA" id="ARBA00023002"/>
    </source>
</evidence>